<protein>
    <recommendedName>
        <fullName evidence="1">Restriction endonuclease type IV Mrr domain-containing protein</fullName>
    </recommendedName>
</protein>
<organism evidence="2 3">
    <name type="scientific">Pseudomonas poae</name>
    <dbReference type="NCBI Taxonomy" id="200451"/>
    <lineage>
        <taxon>Bacteria</taxon>
        <taxon>Pseudomonadati</taxon>
        <taxon>Pseudomonadota</taxon>
        <taxon>Gammaproteobacteria</taxon>
        <taxon>Pseudomonadales</taxon>
        <taxon>Pseudomonadaceae</taxon>
        <taxon>Pseudomonas</taxon>
    </lineage>
</organism>
<gene>
    <name evidence="2" type="ORF">BK648_05455</name>
</gene>
<dbReference type="AlphaFoldDB" id="A0A423FJR8"/>
<dbReference type="InterPro" id="IPR052906">
    <property type="entry name" value="Type_IV_Methyl-Rstrct_Enzyme"/>
</dbReference>
<dbReference type="GO" id="GO:0003677">
    <property type="term" value="F:DNA binding"/>
    <property type="evidence" value="ECO:0007669"/>
    <property type="project" value="InterPro"/>
</dbReference>
<dbReference type="InterPro" id="IPR011335">
    <property type="entry name" value="Restrct_endonuc-II-like"/>
</dbReference>
<dbReference type="GO" id="GO:0009307">
    <property type="term" value="P:DNA restriction-modification system"/>
    <property type="evidence" value="ECO:0007669"/>
    <property type="project" value="InterPro"/>
</dbReference>
<dbReference type="Gene3D" id="3.40.1350.10">
    <property type="match status" value="1"/>
</dbReference>
<dbReference type="Proteomes" id="UP000284656">
    <property type="component" value="Unassembled WGS sequence"/>
</dbReference>
<dbReference type="PANTHER" id="PTHR30015">
    <property type="entry name" value="MRR RESTRICTION SYSTEM PROTEIN"/>
    <property type="match status" value="1"/>
</dbReference>
<dbReference type="Pfam" id="PF04471">
    <property type="entry name" value="Mrr_cat"/>
    <property type="match status" value="1"/>
</dbReference>
<dbReference type="SUPFAM" id="SSF52980">
    <property type="entry name" value="Restriction endonuclease-like"/>
    <property type="match status" value="1"/>
</dbReference>
<feature type="domain" description="Restriction endonuclease type IV Mrr" evidence="1">
    <location>
        <begin position="145"/>
        <end position="254"/>
    </location>
</feature>
<name>A0A423FJR8_9PSED</name>
<sequence length="293" mass="33057">MSIWVHHEVGDVPSIGEISGQQCRFCNGPLVQEQIEDRWAGISNETAELHRKTVLGMAEIHGDFILREMELVCEPDEREAYLSTCPLCGWWQVFKEIYLCTKSQIWFVECGTSAVLYKFNTVDITIPAEEVRQYLVAKYEGRFNVHPRRLEEVVASVFSSHGFRSEVTSYSRDGGIDVILRDALGRPIAIQVKRYKGAIEVASIRELLGAMVLKGFTRGAFVTTSTFQAGGQEMVRTASVRGLALELIDGARFLSGLQIAQLIDFRRYPRFLQDDVLGSLKLRLGNEYHCNSL</sequence>
<dbReference type="InterPro" id="IPR011856">
    <property type="entry name" value="tRNA_endonuc-like_dom_sf"/>
</dbReference>
<dbReference type="PANTHER" id="PTHR30015:SF7">
    <property type="entry name" value="TYPE IV METHYL-DIRECTED RESTRICTION ENZYME ECOKMRR"/>
    <property type="match status" value="1"/>
</dbReference>
<evidence type="ECO:0000313" key="2">
    <source>
        <dbReference type="EMBL" id="ROM58201.1"/>
    </source>
</evidence>
<reference evidence="2 3" key="1">
    <citation type="submission" date="2016-10" db="EMBL/GenBank/DDBJ databases">
        <title>Comparative genome analysis of multiple Pseudomonas spp. focuses on biocontrol and plant growth promoting traits.</title>
        <authorList>
            <person name="Tao X.-Y."/>
            <person name="Taylor C.G."/>
        </authorList>
    </citation>
    <scope>NUCLEOTIDE SEQUENCE [LARGE SCALE GENOMIC DNA]</scope>
    <source>
        <strain evidence="2 3">29G9</strain>
    </source>
</reference>
<evidence type="ECO:0000313" key="3">
    <source>
        <dbReference type="Proteomes" id="UP000284656"/>
    </source>
</evidence>
<dbReference type="InterPro" id="IPR007560">
    <property type="entry name" value="Restrct_endonuc_IV_Mrr"/>
</dbReference>
<comment type="caution">
    <text evidence="2">The sequence shown here is derived from an EMBL/GenBank/DDBJ whole genome shotgun (WGS) entry which is preliminary data.</text>
</comment>
<dbReference type="EMBL" id="MOAY01000019">
    <property type="protein sequence ID" value="ROM58201.1"/>
    <property type="molecule type" value="Genomic_DNA"/>
</dbReference>
<accession>A0A423FJR8</accession>
<dbReference type="GO" id="GO:0015666">
    <property type="term" value="F:restriction endodeoxyribonuclease activity"/>
    <property type="evidence" value="ECO:0007669"/>
    <property type="project" value="TreeGrafter"/>
</dbReference>
<proteinExistence type="predicted"/>
<evidence type="ECO:0000259" key="1">
    <source>
        <dbReference type="Pfam" id="PF04471"/>
    </source>
</evidence>
<dbReference type="RefSeq" id="WP_123715127.1">
    <property type="nucleotide sequence ID" value="NZ_MOAY01000019.1"/>
</dbReference>